<evidence type="ECO:0000313" key="3">
    <source>
        <dbReference type="EMBL" id="SMO92408.1"/>
    </source>
</evidence>
<dbReference type="RefSeq" id="WP_111376276.1">
    <property type="nucleotide sequence ID" value="NZ_CP043612.1"/>
</dbReference>
<dbReference type="Proteomes" id="UP000319267">
    <property type="component" value="Unassembled WGS sequence"/>
</dbReference>
<feature type="chain" id="PRO_5021816490" description="Cytochrome c domain-containing protein" evidence="2">
    <location>
        <begin position="19"/>
        <end position="134"/>
    </location>
</feature>
<feature type="signal peptide" evidence="2">
    <location>
        <begin position="1"/>
        <end position="18"/>
    </location>
</feature>
<reference evidence="3 4" key="1">
    <citation type="submission" date="2017-05" db="EMBL/GenBank/DDBJ databases">
        <authorList>
            <person name="Varghese N."/>
            <person name="Submissions S."/>
        </authorList>
    </citation>
    <scope>NUCLEOTIDE SEQUENCE [LARGE SCALE GENOMIC DNA]</scope>
    <source>
        <strain evidence="3 4">DSM 29982</strain>
    </source>
</reference>
<evidence type="ECO:0000313" key="4">
    <source>
        <dbReference type="Proteomes" id="UP000319267"/>
    </source>
</evidence>
<evidence type="ECO:0000256" key="2">
    <source>
        <dbReference type="SAM" id="SignalP"/>
    </source>
</evidence>
<gene>
    <name evidence="3" type="ORF">SAMN06265220_10750</name>
</gene>
<proteinExistence type="predicted"/>
<dbReference type="PROSITE" id="PS51257">
    <property type="entry name" value="PROKAR_LIPOPROTEIN"/>
    <property type="match status" value="1"/>
</dbReference>
<accession>A0A521F8C0</accession>
<organism evidence="3 4">
    <name type="scientific">Flavobacterium nitrogenifigens</name>
    <dbReference type="NCBI Taxonomy" id="1617283"/>
    <lineage>
        <taxon>Bacteria</taxon>
        <taxon>Pseudomonadati</taxon>
        <taxon>Bacteroidota</taxon>
        <taxon>Flavobacteriia</taxon>
        <taxon>Flavobacteriales</taxon>
        <taxon>Flavobacteriaceae</taxon>
        <taxon>Flavobacterium</taxon>
    </lineage>
</organism>
<name>A0A521F8C0_9FLAO</name>
<dbReference type="EMBL" id="FXTQ01000007">
    <property type="protein sequence ID" value="SMO92408.1"/>
    <property type="molecule type" value="Genomic_DNA"/>
</dbReference>
<feature type="region of interest" description="Disordered" evidence="1">
    <location>
        <begin position="21"/>
        <end position="50"/>
    </location>
</feature>
<keyword evidence="4" id="KW-1185">Reference proteome</keyword>
<evidence type="ECO:0008006" key="5">
    <source>
        <dbReference type="Google" id="ProtNLM"/>
    </source>
</evidence>
<dbReference type="AlphaFoldDB" id="A0A521F8C0"/>
<feature type="compositionally biased region" description="Low complexity" evidence="1">
    <location>
        <begin position="28"/>
        <end position="49"/>
    </location>
</feature>
<protein>
    <recommendedName>
        <fullName evidence="5">Cytochrome c domain-containing protein</fullName>
    </recommendedName>
</protein>
<keyword evidence="2" id="KW-0732">Signal</keyword>
<dbReference type="OrthoDB" id="9786191at2"/>
<sequence length="134" mass="14232">MKKTIALTILLAALASCSDSDTTQEIETPTSPTNPTNPTNPTDPTNPTTAITYNKDVKSIIDANCISCHSSGRSASFRPLTTYAQVKAAVENAGLLGRIQLQSGQQGLMPQGGRMAQANIDLIVKWNTDGLKEN</sequence>
<evidence type="ECO:0000256" key="1">
    <source>
        <dbReference type="SAM" id="MobiDB-lite"/>
    </source>
</evidence>